<dbReference type="EMBL" id="FNBG01000001">
    <property type="protein sequence ID" value="SDE66523.1"/>
    <property type="molecule type" value="Genomic_DNA"/>
</dbReference>
<dbReference type="Proteomes" id="UP000198972">
    <property type="component" value="Unassembled WGS sequence"/>
</dbReference>
<dbReference type="SUPFAM" id="SSF52540">
    <property type="entry name" value="P-loop containing nucleoside triphosphate hydrolases"/>
    <property type="match status" value="1"/>
</dbReference>
<gene>
    <name evidence="1" type="ORF">SAMN04488542_101318</name>
</gene>
<sequence length="188" mass="21999">MIVMINGAFGSGKTTAATKLVQIVSNSMLFDPEEIGYMLRKIIPEEIRHDNEKTDDFQDIELWRKLTISTVKEVKKKYGKNLIIPMTIYKDQNFEYIKNGLKEIDKDLYHFCLIAREDIIHKRLYERGDKPGGWTFLQTSKCVATLSDKRYEEHIITDSLNQDEVVNRIITRISMDYESFTKKSTDFT</sequence>
<dbReference type="InterPro" id="IPR027417">
    <property type="entry name" value="P-loop_NTPase"/>
</dbReference>
<dbReference type="OrthoDB" id="9799092at2"/>
<dbReference type="STRING" id="670482.SAMN04488542_101318"/>
<keyword evidence="2" id="KW-1185">Reference proteome</keyword>
<organism evidence="1 2">
    <name type="scientific">Fontibacillus panacisegetis</name>
    <dbReference type="NCBI Taxonomy" id="670482"/>
    <lineage>
        <taxon>Bacteria</taxon>
        <taxon>Bacillati</taxon>
        <taxon>Bacillota</taxon>
        <taxon>Bacilli</taxon>
        <taxon>Bacillales</taxon>
        <taxon>Paenibacillaceae</taxon>
        <taxon>Fontibacillus</taxon>
    </lineage>
</organism>
<dbReference type="Gene3D" id="3.40.50.300">
    <property type="entry name" value="P-loop containing nucleotide triphosphate hydrolases"/>
    <property type="match status" value="1"/>
</dbReference>
<evidence type="ECO:0000313" key="1">
    <source>
        <dbReference type="EMBL" id="SDE66523.1"/>
    </source>
</evidence>
<name>A0A1G7ES98_9BACL</name>
<reference evidence="1 2" key="1">
    <citation type="submission" date="2016-10" db="EMBL/GenBank/DDBJ databases">
        <authorList>
            <person name="de Groot N.N."/>
        </authorList>
    </citation>
    <scope>NUCLEOTIDE SEQUENCE [LARGE SCALE GENOMIC DNA]</scope>
    <source>
        <strain evidence="1 2">DSM 28129</strain>
    </source>
</reference>
<dbReference type="RefSeq" id="WP_091226152.1">
    <property type="nucleotide sequence ID" value="NZ_FNBG01000001.1"/>
</dbReference>
<evidence type="ECO:0000313" key="2">
    <source>
        <dbReference type="Proteomes" id="UP000198972"/>
    </source>
</evidence>
<proteinExistence type="predicted"/>
<dbReference type="Pfam" id="PF13238">
    <property type="entry name" value="AAA_18"/>
    <property type="match status" value="1"/>
</dbReference>
<accession>A0A1G7ES98</accession>
<dbReference type="AlphaFoldDB" id="A0A1G7ES98"/>
<protein>
    <submittedName>
        <fullName evidence="1">AAA domain-containing protein</fullName>
    </submittedName>
</protein>